<accession>A0A6N4DEH0</accession>
<dbReference type="Pfam" id="PF08206">
    <property type="entry name" value="OB_RNB"/>
    <property type="match status" value="1"/>
</dbReference>
<evidence type="ECO:0000256" key="2">
    <source>
        <dbReference type="ARBA" id="ARBA00022801"/>
    </source>
</evidence>
<evidence type="ECO:0000256" key="3">
    <source>
        <dbReference type="ARBA" id="ARBA00022839"/>
    </source>
</evidence>
<dbReference type="Pfam" id="PF17876">
    <property type="entry name" value="CSD2"/>
    <property type="match status" value="1"/>
</dbReference>
<keyword evidence="1" id="KW-0540">Nuclease</keyword>
<dbReference type="SUPFAM" id="SSF50249">
    <property type="entry name" value="Nucleic acid-binding proteins"/>
    <property type="match status" value="2"/>
</dbReference>
<name>A0A6N4DEH0_9GAMM</name>
<evidence type="ECO:0000313" key="5">
    <source>
        <dbReference type="EMBL" id="PTB87071.1"/>
    </source>
</evidence>
<dbReference type="GO" id="GO:0005829">
    <property type="term" value="C:cytosol"/>
    <property type="evidence" value="ECO:0007669"/>
    <property type="project" value="UniProtKB-ARBA"/>
</dbReference>
<dbReference type="Proteomes" id="UP000241514">
    <property type="component" value="Unassembled WGS sequence"/>
</dbReference>
<dbReference type="Gene3D" id="2.40.50.140">
    <property type="entry name" value="Nucleic acid-binding proteins"/>
    <property type="match status" value="1"/>
</dbReference>
<reference evidence="5 6" key="1">
    <citation type="submission" date="2018-03" db="EMBL/GenBank/DDBJ databases">
        <title>Cross-interface Injection: A General Nanoliter Liquid Handling Method Applied to Single Cells Genome Amplification Automated Nanoliter Liquid Handling Applied to Single Cell Multiple Displacement Amplification.</title>
        <authorList>
            <person name="Yun J."/>
            <person name="Xu P."/>
            <person name="Xu J."/>
            <person name="Dai X."/>
            <person name="Wang Y."/>
            <person name="Zheng X."/>
            <person name="Cao C."/>
            <person name="Yi Q."/>
            <person name="Zhu Y."/>
            <person name="Wang L."/>
            <person name="Dong Z."/>
            <person name="Huang Y."/>
            <person name="Huang L."/>
            <person name="Du W."/>
        </authorList>
    </citation>
    <scope>NUCLEOTIDE SEQUENCE [LARGE SCALE GENOMIC DNA]</scope>
    <source>
        <strain evidence="5 6">A9-4</strain>
    </source>
</reference>
<dbReference type="InterPro" id="IPR012340">
    <property type="entry name" value="NA-bd_OB-fold"/>
</dbReference>
<sequence length="166" mass="18740">LIGIKRRLRAMERDGQLIYTKANAYGLPDRMSLIKGRIIGHRDGFGFCRPHDGGDDLFIPQPQMYAVLHGDEVLVQEQKKDAKGRREGRVVRVLKPREGDIVGRYFVDHNLGVVVPDDTRINQDILIPEENKGAARHGQIVVVRITHRPNRRTSPIGTVVEVLGDH</sequence>
<dbReference type="InterPro" id="IPR013223">
    <property type="entry name" value="RNase_B_OB_dom"/>
</dbReference>
<dbReference type="SMART" id="SM00357">
    <property type="entry name" value="CSP"/>
    <property type="match status" value="1"/>
</dbReference>
<organism evidence="5 6">
    <name type="scientific">Pseudidiomarina aestuarii</name>
    <dbReference type="NCBI Taxonomy" id="624146"/>
    <lineage>
        <taxon>Bacteria</taxon>
        <taxon>Pseudomonadati</taxon>
        <taxon>Pseudomonadota</taxon>
        <taxon>Gammaproteobacteria</taxon>
        <taxon>Alteromonadales</taxon>
        <taxon>Idiomarinaceae</taxon>
        <taxon>Pseudidiomarina</taxon>
    </lineage>
</organism>
<evidence type="ECO:0000313" key="6">
    <source>
        <dbReference type="Proteomes" id="UP000241514"/>
    </source>
</evidence>
<comment type="caution">
    <text evidence="5">The sequence shown here is derived from an EMBL/GenBank/DDBJ whole genome shotgun (WGS) entry which is preliminary data.</text>
</comment>
<dbReference type="AlphaFoldDB" id="A0A6N4DEH0"/>
<dbReference type="InterPro" id="IPR040476">
    <property type="entry name" value="CSD2"/>
</dbReference>
<feature type="non-terminal residue" evidence="5">
    <location>
        <position position="1"/>
    </location>
</feature>
<dbReference type="GO" id="GO:0003676">
    <property type="term" value="F:nucleic acid binding"/>
    <property type="evidence" value="ECO:0007669"/>
    <property type="project" value="InterPro"/>
</dbReference>
<feature type="domain" description="Cold-shock" evidence="4">
    <location>
        <begin position="35"/>
        <end position="94"/>
    </location>
</feature>
<keyword evidence="3" id="KW-0269">Exonuclease</keyword>
<dbReference type="InterPro" id="IPR011129">
    <property type="entry name" value="CSD"/>
</dbReference>
<gene>
    <name evidence="5" type="ORF">C9928_07685</name>
</gene>
<dbReference type="EMBL" id="PYVG01000229">
    <property type="protein sequence ID" value="PTB87071.1"/>
    <property type="molecule type" value="Genomic_DNA"/>
</dbReference>
<keyword evidence="2" id="KW-0378">Hydrolase</keyword>
<proteinExistence type="predicted"/>
<evidence type="ECO:0000256" key="1">
    <source>
        <dbReference type="ARBA" id="ARBA00022722"/>
    </source>
</evidence>
<protein>
    <submittedName>
        <fullName evidence="5">Ribonuclease R</fullName>
    </submittedName>
</protein>
<evidence type="ECO:0000259" key="4">
    <source>
        <dbReference type="SMART" id="SM00357"/>
    </source>
</evidence>
<feature type="non-terminal residue" evidence="5">
    <location>
        <position position="166"/>
    </location>
</feature>
<dbReference type="GO" id="GO:0004527">
    <property type="term" value="F:exonuclease activity"/>
    <property type="evidence" value="ECO:0007669"/>
    <property type="project" value="UniProtKB-KW"/>
</dbReference>